<comment type="caution">
    <text evidence="1">The sequence shown here is derived from an EMBL/GenBank/DDBJ whole genome shotgun (WGS) entry which is preliminary data.</text>
</comment>
<gene>
    <name evidence="1" type="ORF">LYSBPC_19700</name>
</gene>
<dbReference type="EMBL" id="BRZA01000002">
    <property type="protein sequence ID" value="GLC88843.1"/>
    <property type="molecule type" value="Genomic_DNA"/>
</dbReference>
<name>A0ABQ5NKG4_9BACI</name>
<organism evidence="1 2">
    <name type="scientific">Lysinibacillus piscis</name>
    <dbReference type="NCBI Taxonomy" id="2518931"/>
    <lineage>
        <taxon>Bacteria</taxon>
        <taxon>Bacillati</taxon>
        <taxon>Bacillota</taxon>
        <taxon>Bacilli</taxon>
        <taxon>Bacillales</taxon>
        <taxon>Bacillaceae</taxon>
        <taxon>Lysinibacillus</taxon>
    </lineage>
</organism>
<dbReference type="Proteomes" id="UP001065593">
    <property type="component" value="Unassembled WGS sequence"/>
</dbReference>
<evidence type="ECO:0000313" key="2">
    <source>
        <dbReference type="Proteomes" id="UP001065593"/>
    </source>
</evidence>
<accession>A0ABQ5NKG4</accession>
<protein>
    <submittedName>
        <fullName evidence="1">Uncharacterized protein</fullName>
    </submittedName>
</protein>
<reference evidence="1" key="1">
    <citation type="submission" date="2022-08" db="EMBL/GenBank/DDBJ databases">
        <title>Draft genome sequence of Lysinibacillus sp. strain KH24.</title>
        <authorList>
            <person name="Kanbe H."/>
            <person name="Itoh H."/>
        </authorList>
    </citation>
    <scope>NUCLEOTIDE SEQUENCE</scope>
    <source>
        <strain evidence="1">KH24</strain>
    </source>
</reference>
<keyword evidence="2" id="KW-1185">Reference proteome</keyword>
<evidence type="ECO:0000313" key="1">
    <source>
        <dbReference type="EMBL" id="GLC88843.1"/>
    </source>
</evidence>
<dbReference type="RefSeq" id="WP_264988597.1">
    <property type="nucleotide sequence ID" value="NZ_BRZA01000002.1"/>
</dbReference>
<sequence>MFTIHFYEHKTVVLSQLLTHIPCIETNIQLKGRKAKVNHVQQINEQTYHVYVLFEKIPPKPPIKDLGKKKR</sequence>
<proteinExistence type="predicted"/>